<sequence length="127" mass="14261">MVNWPCRYTTQAPAHSSYSRSITLKAHRSVTPGAATRVWWKLHEARQVRPFLRVIPLQDGIPTFIMPAINTVVARDALSTIAKRENWAQQEAGVVVVFCIVFVVAAGLLALWLHKCITARKARKQTV</sequence>
<evidence type="ECO:0000313" key="3">
    <source>
        <dbReference type="Proteomes" id="UP000829685"/>
    </source>
</evidence>
<keyword evidence="1" id="KW-1133">Transmembrane helix</keyword>
<evidence type="ECO:0000256" key="1">
    <source>
        <dbReference type="SAM" id="Phobius"/>
    </source>
</evidence>
<gene>
    <name evidence="2" type="ORF">JX265_004484</name>
</gene>
<organism evidence="2 3">
    <name type="scientific">Neoarthrinium moseri</name>
    <dbReference type="NCBI Taxonomy" id="1658444"/>
    <lineage>
        <taxon>Eukaryota</taxon>
        <taxon>Fungi</taxon>
        <taxon>Dikarya</taxon>
        <taxon>Ascomycota</taxon>
        <taxon>Pezizomycotina</taxon>
        <taxon>Sordariomycetes</taxon>
        <taxon>Xylariomycetidae</taxon>
        <taxon>Amphisphaeriales</taxon>
        <taxon>Apiosporaceae</taxon>
        <taxon>Neoarthrinium</taxon>
    </lineage>
</organism>
<keyword evidence="1" id="KW-0812">Transmembrane</keyword>
<keyword evidence="3" id="KW-1185">Reference proteome</keyword>
<dbReference type="OrthoDB" id="5402816at2759"/>
<dbReference type="Proteomes" id="UP000829685">
    <property type="component" value="Unassembled WGS sequence"/>
</dbReference>
<protein>
    <submittedName>
        <fullName evidence="2">Uncharacterized protein</fullName>
    </submittedName>
</protein>
<feature type="transmembrane region" description="Helical" evidence="1">
    <location>
        <begin position="92"/>
        <end position="113"/>
    </location>
</feature>
<dbReference type="AlphaFoldDB" id="A0A9P9WR77"/>
<accession>A0A9P9WR77</accession>
<dbReference type="EMBL" id="JAFIMR010000008">
    <property type="protein sequence ID" value="KAI1875426.1"/>
    <property type="molecule type" value="Genomic_DNA"/>
</dbReference>
<proteinExistence type="predicted"/>
<reference evidence="2" key="1">
    <citation type="submission" date="2021-03" db="EMBL/GenBank/DDBJ databases">
        <title>Revisited historic fungal species revealed as producer of novel bioactive compounds through whole genome sequencing and comparative genomics.</title>
        <authorList>
            <person name="Vignolle G.A."/>
            <person name="Hochenegger N."/>
            <person name="Mach R.L."/>
            <person name="Mach-Aigner A.R."/>
            <person name="Javad Rahimi M."/>
            <person name="Salim K.A."/>
            <person name="Chan C.M."/>
            <person name="Lim L.B.L."/>
            <person name="Cai F."/>
            <person name="Druzhinina I.S."/>
            <person name="U'Ren J.M."/>
            <person name="Derntl C."/>
        </authorList>
    </citation>
    <scope>NUCLEOTIDE SEQUENCE</scope>
    <source>
        <strain evidence="2">TUCIM 5799</strain>
    </source>
</reference>
<evidence type="ECO:0000313" key="2">
    <source>
        <dbReference type="EMBL" id="KAI1875426.1"/>
    </source>
</evidence>
<comment type="caution">
    <text evidence="2">The sequence shown here is derived from an EMBL/GenBank/DDBJ whole genome shotgun (WGS) entry which is preliminary data.</text>
</comment>
<name>A0A9P9WR77_9PEZI</name>
<keyword evidence="1" id="KW-0472">Membrane</keyword>